<proteinExistence type="predicted"/>
<comment type="caution">
    <text evidence="1">The sequence shown here is derived from an EMBL/GenBank/DDBJ whole genome shotgun (WGS) entry which is preliminary data.</text>
</comment>
<reference evidence="1 2" key="1">
    <citation type="submission" date="2015-05" db="EMBL/GenBank/DDBJ databases">
        <title>A genomic and transcriptomic approach to investigate the blue pigment phenotype in Pseudomonas fluorescens.</title>
        <authorList>
            <person name="Andreani N.A."/>
            <person name="Cardazzo B."/>
        </authorList>
    </citation>
    <scope>NUCLEOTIDE SEQUENCE [LARGE SCALE GENOMIC DNA]</scope>
    <source>
        <strain evidence="1 2">Ps_40</strain>
    </source>
</reference>
<name>A0A109KCH6_PSEFL</name>
<organism evidence="1 2">
    <name type="scientific">Pseudomonas fluorescens</name>
    <dbReference type="NCBI Taxonomy" id="294"/>
    <lineage>
        <taxon>Bacteria</taxon>
        <taxon>Pseudomonadati</taxon>
        <taxon>Pseudomonadota</taxon>
        <taxon>Gammaproteobacteria</taxon>
        <taxon>Pseudomonadales</taxon>
        <taxon>Pseudomonadaceae</taxon>
        <taxon>Pseudomonas</taxon>
    </lineage>
</organism>
<dbReference type="EMBL" id="LCYC01000103">
    <property type="protein sequence ID" value="KWV66753.1"/>
    <property type="molecule type" value="Genomic_DNA"/>
</dbReference>
<dbReference type="RefSeq" id="WP_060766459.1">
    <property type="nucleotide sequence ID" value="NZ_LCYC01000103.1"/>
</dbReference>
<evidence type="ECO:0000313" key="2">
    <source>
        <dbReference type="Proteomes" id="UP000063434"/>
    </source>
</evidence>
<dbReference type="Proteomes" id="UP000063434">
    <property type="component" value="Unassembled WGS sequence"/>
</dbReference>
<evidence type="ECO:0000313" key="1">
    <source>
        <dbReference type="EMBL" id="KWV66753.1"/>
    </source>
</evidence>
<accession>A0A109KCH6</accession>
<sequence>MSAVVIQFPSRRTYPETRPDALSAAAELIAKVVADLPFEDEETSILKLLRSIDRKLGQLVSAKGGAI</sequence>
<gene>
    <name evidence="1" type="ORF">PFL603g_06518</name>
</gene>
<dbReference type="AlphaFoldDB" id="A0A109KCH6"/>
<protein>
    <submittedName>
        <fullName evidence="1">Uncharacterized protein</fullName>
    </submittedName>
</protein>
<dbReference type="PATRIC" id="fig|294.195.peg.6931"/>